<evidence type="ECO:0000256" key="1">
    <source>
        <dbReference type="ARBA" id="ARBA00001424"/>
    </source>
</evidence>
<evidence type="ECO:0000256" key="5">
    <source>
        <dbReference type="ARBA" id="ARBA00012574"/>
    </source>
</evidence>
<dbReference type="PROSITE" id="PS00491">
    <property type="entry name" value="PROLINE_PEPTIDASE"/>
    <property type="match status" value="1"/>
</dbReference>
<dbReference type="InterPro" id="IPR036005">
    <property type="entry name" value="Creatinase/aminopeptidase-like"/>
</dbReference>
<comment type="cofactor">
    <cofactor evidence="2">
        <name>Mn(2+)</name>
        <dbReference type="ChEBI" id="CHEBI:29035"/>
    </cofactor>
</comment>
<dbReference type="Proteomes" id="UP000182235">
    <property type="component" value="Unassembled WGS sequence"/>
</dbReference>
<evidence type="ECO:0000256" key="13">
    <source>
        <dbReference type="ARBA" id="ARBA00032413"/>
    </source>
</evidence>
<dbReference type="GO" id="GO:0070006">
    <property type="term" value="F:metalloaminopeptidase activity"/>
    <property type="evidence" value="ECO:0007669"/>
    <property type="project" value="InterPro"/>
</dbReference>
<gene>
    <name evidence="16" type="ORF">AJ78_03369</name>
</gene>
<keyword evidence="9" id="KW-0378">Hydrolase</keyword>
<evidence type="ECO:0000313" key="16">
    <source>
        <dbReference type="EMBL" id="OJD16470.1"/>
    </source>
</evidence>
<dbReference type="AlphaFoldDB" id="A0A1J9PK86"/>
<organism evidence="16 17">
    <name type="scientific">Emergomyces pasteurianus Ep9510</name>
    <dbReference type="NCBI Taxonomy" id="1447872"/>
    <lineage>
        <taxon>Eukaryota</taxon>
        <taxon>Fungi</taxon>
        <taxon>Dikarya</taxon>
        <taxon>Ascomycota</taxon>
        <taxon>Pezizomycotina</taxon>
        <taxon>Eurotiomycetes</taxon>
        <taxon>Eurotiomycetidae</taxon>
        <taxon>Onygenales</taxon>
        <taxon>Ajellomycetaceae</taxon>
        <taxon>Emergomyces</taxon>
    </lineage>
</organism>
<keyword evidence="8 14" id="KW-0479">Metal-binding</keyword>
<dbReference type="SMART" id="SM01011">
    <property type="entry name" value="AMP_N"/>
    <property type="match status" value="1"/>
</dbReference>
<keyword evidence="11" id="KW-0464">Manganese</keyword>
<keyword evidence="17" id="KW-1185">Reference proteome</keyword>
<protein>
    <recommendedName>
        <fullName evidence="5">Xaa-Pro aminopeptidase</fullName>
        <ecNumber evidence="5">3.4.11.9</ecNumber>
    </recommendedName>
    <alternativeName>
        <fullName evidence="12">Aminoacylproline aminopeptidase</fullName>
    </alternativeName>
    <alternativeName>
        <fullName evidence="13">Prolidase</fullName>
    </alternativeName>
</protein>
<dbReference type="OrthoDB" id="10261878at2759"/>
<evidence type="ECO:0000256" key="3">
    <source>
        <dbReference type="ARBA" id="ARBA00002443"/>
    </source>
</evidence>
<sequence length="525" mass="58339">MGSSPALKSFPQFLNQPLVASNIQPGDGCKIKLTVDDTTLNKYPDFANKETGLFAAKQHAKRVASEIRRDSGLIYLMGQKSMLYEDSDQERTFRQRRYFFYVSGVDEPDCDLTYDIKSDKLTLYVPDFDLKRAIWMGPTLGREDALQRFDIDEVKYQSSLDEDVKQWAKQQGDRSTIYVLHESQKPVGKIPNVLIDSKTLKPAMDTCRVIKDEHEISLIRHANEVSAAAHIAVLRGIRSMSNESHIVGSFLNTCFSLGAHKQAYGIIAASGANAATLHYSKNNEPLKGRQFVCLDAGAEWNCYASDVTRTFPITSQWPSSEATHIYKIVQNMQESCIVRVKEGIRYLDLHKLAHNILIHGFIALGIFKGGTVEEIRKSGASTLFFPHGLGHHIGLEVHDVSPESIMAQGDEYDSDNALILPTTLSPCTTSSPTLKSGMVVTIEPGIYFSQIALENAKPEQLKYVDLDLVKTYMPVGGVRIEDDILVTKTGYENLTTAPKGDAMLDIIRQGNESCYAYPDVVGLQG</sequence>
<dbReference type="InterPro" id="IPR001131">
    <property type="entry name" value="Peptidase_M24B_aminopep-P_CS"/>
</dbReference>
<reference evidence="16 17" key="1">
    <citation type="submission" date="2015-07" db="EMBL/GenBank/DDBJ databases">
        <title>Emmonsia species relationships and genome sequence.</title>
        <authorList>
            <consortium name="The Broad Institute Genomics Platform"/>
            <person name="Cuomo C.A."/>
            <person name="Munoz J.F."/>
            <person name="Imamovic A."/>
            <person name="Priest M.E."/>
            <person name="Young S."/>
            <person name="Clay O.K."/>
            <person name="McEwen J.G."/>
        </authorList>
    </citation>
    <scope>NUCLEOTIDE SEQUENCE [LARGE SCALE GENOMIC DNA]</scope>
    <source>
        <strain evidence="16 17">UAMH 9510</strain>
    </source>
</reference>
<dbReference type="SUPFAM" id="SSF55920">
    <property type="entry name" value="Creatinase/aminopeptidase"/>
    <property type="match status" value="1"/>
</dbReference>
<dbReference type="SUPFAM" id="SSF53092">
    <property type="entry name" value="Creatinase/prolidase N-terminal domain"/>
    <property type="match status" value="1"/>
</dbReference>
<evidence type="ECO:0000256" key="8">
    <source>
        <dbReference type="ARBA" id="ARBA00022723"/>
    </source>
</evidence>
<evidence type="ECO:0000256" key="7">
    <source>
        <dbReference type="ARBA" id="ARBA00022670"/>
    </source>
</evidence>
<evidence type="ECO:0000256" key="12">
    <source>
        <dbReference type="ARBA" id="ARBA00030849"/>
    </source>
</evidence>
<dbReference type="InterPro" id="IPR000994">
    <property type="entry name" value="Pept_M24"/>
</dbReference>
<evidence type="ECO:0000256" key="11">
    <source>
        <dbReference type="ARBA" id="ARBA00023211"/>
    </source>
</evidence>
<comment type="function">
    <text evidence="3">Catalyzes the removal of a penultimate prolyl residue from the N-termini of peptides.</text>
</comment>
<comment type="similarity">
    <text evidence="4 14">Belongs to the peptidase M24B family.</text>
</comment>
<dbReference type="Gene3D" id="3.40.350.10">
    <property type="entry name" value="Creatinase/prolidase N-terminal domain"/>
    <property type="match status" value="1"/>
</dbReference>
<evidence type="ECO:0000313" key="17">
    <source>
        <dbReference type="Proteomes" id="UP000182235"/>
    </source>
</evidence>
<dbReference type="Pfam" id="PF00557">
    <property type="entry name" value="Peptidase_M24"/>
    <property type="match status" value="1"/>
</dbReference>
<dbReference type="Pfam" id="PF05195">
    <property type="entry name" value="AMP_N"/>
    <property type="match status" value="1"/>
</dbReference>
<name>A0A1J9PK86_9EURO</name>
<dbReference type="STRING" id="1447872.A0A1J9PK86"/>
<evidence type="ECO:0000256" key="9">
    <source>
        <dbReference type="ARBA" id="ARBA00022801"/>
    </source>
</evidence>
<dbReference type="GO" id="GO:0006508">
    <property type="term" value="P:proteolysis"/>
    <property type="evidence" value="ECO:0007669"/>
    <property type="project" value="UniProtKB-KW"/>
</dbReference>
<dbReference type="GO" id="GO:0030145">
    <property type="term" value="F:manganese ion binding"/>
    <property type="evidence" value="ECO:0007669"/>
    <property type="project" value="InterPro"/>
</dbReference>
<proteinExistence type="inferred from homology"/>
<keyword evidence="7" id="KW-0645">Protease</keyword>
<dbReference type="EMBL" id="LGRN01000106">
    <property type="protein sequence ID" value="OJD16470.1"/>
    <property type="molecule type" value="Genomic_DNA"/>
</dbReference>
<dbReference type="PANTHER" id="PTHR43226:SF3">
    <property type="entry name" value="XAA-PRO AMINOPEPTIDASE AN0832-RELATED"/>
    <property type="match status" value="1"/>
</dbReference>
<dbReference type="InterPro" id="IPR052433">
    <property type="entry name" value="X-Pro_dipept-like"/>
</dbReference>
<evidence type="ECO:0000256" key="2">
    <source>
        <dbReference type="ARBA" id="ARBA00001936"/>
    </source>
</evidence>
<keyword evidence="6" id="KW-0031">Aminopeptidase</keyword>
<evidence type="ECO:0000256" key="4">
    <source>
        <dbReference type="ARBA" id="ARBA00008766"/>
    </source>
</evidence>
<evidence type="ECO:0000256" key="6">
    <source>
        <dbReference type="ARBA" id="ARBA00022438"/>
    </source>
</evidence>
<comment type="catalytic activity">
    <reaction evidence="1">
        <text>Release of any N-terminal amino acid, including proline, that is linked to proline, even from a dipeptide or tripeptide.</text>
        <dbReference type="EC" id="3.4.11.9"/>
    </reaction>
</comment>
<evidence type="ECO:0000256" key="14">
    <source>
        <dbReference type="RuleBase" id="RU000590"/>
    </source>
</evidence>
<dbReference type="PANTHER" id="PTHR43226">
    <property type="entry name" value="XAA-PRO AMINOPEPTIDASE 3"/>
    <property type="match status" value="1"/>
</dbReference>
<dbReference type="Gene3D" id="3.90.230.10">
    <property type="entry name" value="Creatinase/methionine aminopeptidase superfamily"/>
    <property type="match status" value="1"/>
</dbReference>
<evidence type="ECO:0000259" key="15">
    <source>
        <dbReference type="SMART" id="SM01011"/>
    </source>
</evidence>
<comment type="caution">
    <text evidence="16">The sequence shown here is derived from an EMBL/GenBank/DDBJ whole genome shotgun (WGS) entry which is preliminary data.</text>
</comment>
<evidence type="ECO:0000256" key="10">
    <source>
        <dbReference type="ARBA" id="ARBA00023049"/>
    </source>
</evidence>
<dbReference type="InterPro" id="IPR029149">
    <property type="entry name" value="Creatin/AminoP/Spt16_N"/>
</dbReference>
<dbReference type="VEuPathDB" id="FungiDB:AJ78_03369"/>
<accession>A0A1J9PK86</accession>
<feature type="domain" description="Aminopeptidase P N-terminal" evidence="15">
    <location>
        <begin position="54"/>
        <end position="184"/>
    </location>
</feature>
<dbReference type="CDD" id="cd01087">
    <property type="entry name" value="Prolidase"/>
    <property type="match status" value="1"/>
</dbReference>
<dbReference type="InterPro" id="IPR007865">
    <property type="entry name" value="Aminopep_P_N"/>
</dbReference>
<dbReference type="EC" id="3.4.11.9" evidence="5"/>
<keyword evidence="10" id="KW-0482">Metalloprotease</keyword>